<dbReference type="GO" id="GO:0031314">
    <property type="term" value="C:extrinsic component of mitochondrial inner membrane"/>
    <property type="evidence" value="ECO:0007669"/>
    <property type="project" value="UniProtKB-UniRule"/>
</dbReference>
<dbReference type="UniPathway" id="UPA00232"/>
<keyword evidence="5" id="KW-0479">Metal-binding</keyword>
<dbReference type="InterPro" id="IPR029063">
    <property type="entry name" value="SAM-dependent_MTases_sf"/>
</dbReference>
<evidence type="ECO:0000313" key="7">
    <source>
        <dbReference type="EMBL" id="KAF6036318.1"/>
    </source>
</evidence>
<feature type="binding site" evidence="5">
    <location>
        <position position="176"/>
    </location>
    <ligand>
        <name>Mg(2+)</name>
        <dbReference type="ChEBI" id="CHEBI:18420"/>
    </ligand>
</feature>
<dbReference type="PANTHER" id="PTHR43464:SF19">
    <property type="entry name" value="UBIQUINONE BIOSYNTHESIS O-METHYLTRANSFERASE, MITOCHONDRIAL"/>
    <property type="match status" value="1"/>
</dbReference>
<keyword evidence="5" id="KW-0496">Mitochondrion</keyword>
<dbReference type="SUPFAM" id="SSF53335">
    <property type="entry name" value="S-adenosyl-L-methionine-dependent methyltransferases"/>
    <property type="match status" value="1"/>
</dbReference>
<organism evidence="7 8">
    <name type="scientific">Bugula neritina</name>
    <name type="common">Brown bryozoan</name>
    <name type="synonym">Sertularia neritina</name>
    <dbReference type="NCBI Taxonomy" id="10212"/>
    <lineage>
        <taxon>Eukaryota</taxon>
        <taxon>Metazoa</taxon>
        <taxon>Spiralia</taxon>
        <taxon>Lophotrochozoa</taxon>
        <taxon>Bryozoa</taxon>
        <taxon>Gymnolaemata</taxon>
        <taxon>Cheilostomatida</taxon>
        <taxon>Flustrina</taxon>
        <taxon>Buguloidea</taxon>
        <taxon>Bugulidae</taxon>
        <taxon>Bugula</taxon>
    </lineage>
</organism>
<dbReference type="Gene3D" id="3.40.50.150">
    <property type="entry name" value="Vaccinia Virus protein VP39"/>
    <property type="match status" value="1"/>
</dbReference>
<dbReference type="EMBL" id="VXIV02000747">
    <property type="protein sequence ID" value="KAF6036318.1"/>
    <property type="molecule type" value="Genomic_DNA"/>
</dbReference>
<dbReference type="Proteomes" id="UP000593567">
    <property type="component" value="Unassembled WGS sequence"/>
</dbReference>
<evidence type="ECO:0000256" key="5">
    <source>
        <dbReference type="HAMAP-Rule" id="MF_03190"/>
    </source>
</evidence>
<dbReference type="NCBIfam" id="TIGR01983">
    <property type="entry name" value="UbiG"/>
    <property type="match status" value="1"/>
</dbReference>
<dbReference type="GO" id="GO:0032259">
    <property type="term" value="P:methylation"/>
    <property type="evidence" value="ECO:0007669"/>
    <property type="project" value="UniProtKB-KW"/>
</dbReference>
<comment type="cofactor">
    <cofactor evidence="5">
        <name>Mg(2+)</name>
        <dbReference type="ChEBI" id="CHEBI:18420"/>
    </cofactor>
</comment>
<dbReference type="CDD" id="cd02440">
    <property type="entry name" value="AdoMet_MTases"/>
    <property type="match status" value="1"/>
</dbReference>
<dbReference type="OrthoDB" id="3265906at2759"/>
<feature type="binding site" evidence="5">
    <location>
        <position position="74"/>
    </location>
    <ligand>
        <name>S-adenosyl-L-methionine</name>
        <dbReference type="ChEBI" id="CHEBI:59789"/>
    </ligand>
</feature>
<reference evidence="7" key="1">
    <citation type="submission" date="2020-06" db="EMBL/GenBank/DDBJ databases">
        <title>Draft genome of Bugula neritina, a colonial animal packing powerful symbionts and potential medicines.</title>
        <authorList>
            <person name="Rayko M."/>
        </authorList>
    </citation>
    <scope>NUCLEOTIDE SEQUENCE [LARGE SCALE GENOMIC DNA]</scope>
    <source>
        <strain evidence="7">Kwan_BN1</strain>
    </source>
</reference>
<evidence type="ECO:0000256" key="2">
    <source>
        <dbReference type="ARBA" id="ARBA00022679"/>
    </source>
</evidence>
<comment type="subunit">
    <text evidence="5">Component of a multi-subunit COQ enzyme complex.</text>
</comment>
<accession>A0A7J7KFB6</accession>
<feature type="binding site" evidence="5">
    <location>
        <position position="102"/>
    </location>
    <ligand>
        <name>S-adenosyl-L-methionine</name>
        <dbReference type="ChEBI" id="CHEBI:59789"/>
    </ligand>
</feature>
<feature type="binding site" evidence="5">
    <location>
        <position position="172"/>
    </location>
    <ligand>
        <name>S-adenosyl-L-methionine</name>
        <dbReference type="ChEBI" id="CHEBI:59789"/>
    </ligand>
</feature>
<dbReference type="GO" id="GO:0061542">
    <property type="term" value="F:3-demethylubiquinol 3-O-methyltransferase activity"/>
    <property type="evidence" value="ECO:0007669"/>
    <property type="project" value="UniProtKB-UniRule"/>
</dbReference>
<comment type="similarity">
    <text evidence="5">Belongs to the class I-like SAM-binding methyltransferase superfamily. UbiG/COQ3 family.</text>
</comment>
<feature type="domain" description="Methyltransferase type 11" evidence="6">
    <location>
        <begin position="99"/>
        <end position="200"/>
    </location>
</feature>
<dbReference type="Pfam" id="PF08241">
    <property type="entry name" value="Methyltransf_11"/>
    <property type="match status" value="1"/>
</dbReference>
<dbReference type="PANTHER" id="PTHR43464">
    <property type="entry name" value="METHYLTRANSFERASE"/>
    <property type="match status" value="1"/>
</dbReference>
<protein>
    <recommendedName>
        <fullName evidence="5">Ubiquinone biosynthesis O-methyltransferase, mitochondrial</fullName>
    </recommendedName>
    <alternativeName>
        <fullName evidence="5">3-demethylubiquinol 3-O-methyltransferase</fullName>
        <ecNumber evidence="5">2.1.1.64</ecNumber>
    </alternativeName>
    <alternativeName>
        <fullName evidence="5">3-demethylubiquinone 3-O-methyltransferase</fullName>
        <ecNumber evidence="5">2.1.1.-</ecNumber>
    </alternativeName>
    <alternativeName>
        <fullName evidence="5">Polyprenyldihydroxybenzoate methyltransferase</fullName>
        <ecNumber evidence="5">2.1.1.114</ecNumber>
    </alternativeName>
</protein>
<dbReference type="AlphaFoldDB" id="A0A7J7KFB6"/>
<dbReference type="HAMAP" id="MF_00472">
    <property type="entry name" value="UbiG"/>
    <property type="match status" value="1"/>
</dbReference>
<keyword evidence="5" id="KW-0999">Mitochondrion inner membrane</keyword>
<feature type="binding site" evidence="5">
    <location>
        <position position="177"/>
    </location>
    <ligand>
        <name>Mg(2+)</name>
        <dbReference type="ChEBI" id="CHEBI:18420"/>
    </ligand>
</feature>
<keyword evidence="5" id="KW-0460">Magnesium</keyword>
<proteinExistence type="inferred from homology"/>
<keyword evidence="4 5" id="KW-0949">S-adenosyl-L-methionine</keyword>
<comment type="subcellular location">
    <subcellularLocation>
        <location evidence="5">Mitochondrion inner membrane</location>
        <topology evidence="5">Peripheral membrane protein</topology>
        <orientation evidence="5">Matrix side</orientation>
    </subcellularLocation>
</comment>
<comment type="caution">
    <text evidence="7">The sequence shown here is derived from an EMBL/GenBank/DDBJ whole genome shotgun (WGS) entry which is preliminary data.</text>
</comment>
<dbReference type="EC" id="2.1.1.114" evidence="5"/>
<keyword evidence="1 5" id="KW-0489">Methyltransferase</keyword>
<evidence type="ECO:0000313" key="8">
    <source>
        <dbReference type="Proteomes" id="UP000593567"/>
    </source>
</evidence>
<comment type="function">
    <text evidence="5">O-methyltransferase required for two non-consecutive steps during ubiquinone biosynthesis. Catalyzes the 2 O-methylation of 3,4-dihydroxy-5-(all-trans-polyprenyl)benzoic acid into 4-hydroxy-3-methoxy-5-(all-trans-polyprenyl)benzoic acid. Also catalyzes the last step of ubiquinone biosynthesis by mediating methylation of 3-demethylubiquinone into ubiquinone. Also able to mediate the methylation of 3-demethylubiquinol into ubiquinol.</text>
</comment>
<feature type="binding site" evidence="5">
    <location>
        <position position="123"/>
    </location>
    <ligand>
        <name>S-adenosyl-L-methionine</name>
        <dbReference type="ChEBI" id="CHEBI:59789"/>
    </ligand>
</feature>
<dbReference type="EC" id="2.1.1.-" evidence="5"/>
<keyword evidence="5" id="KW-0472">Membrane</keyword>
<comment type="catalytic activity">
    <reaction evidence="5">
        <text>a 3,4-dihydroxy-5-(all-trans-polyprenyl)benzoate + S-adenosyl-L-methionine = a 4-hydroxy-3-methoxy-5-(all-trans-polyprenyl)benzoate + S-adenosyl-L-homocysteine + H(+)</text>
        <dbReference type="Rhea" id="RHEA:44452"/>
        <dbReference type="Rhea" id="RHEA-COMP:10930"/>
        <dbReference type="Rhea" id="RHEA-COMP:10931"/>
        <dbReference type="ChEBI" id="CHEBI:15378"/>
        <dbReference type="ChEBI" id="CHEBI:57856"/>
        <dbReference type="ChEBI" id="CHEBI:59789"/>
        <dbReference type="ChEBI" id="CHEBI:64694"/>
        <dbReference type="ChEBI" id="CHEBI:84443"/>
        <dbReference type="EC" id="2.1.1.114"/>
    </reaction>
</comment>
<dbReference type="GO" id="GO:0010420">
    <property type="term" value="F:polyprenyldihydroxybenzoate methyltransferase activity"/>
    <property type="evidence" value="ECO:0007669"/>
    <property type="project" value="UniProtKB-UniRule"/>
</dbReference>
<comment type="catalytic activity">
    <reaction evidence="5">
        <text>a 3-demethylubiquinone + S-adenosyl-L-methionine = a ubiquinone + S-adenosyl-L-homocysteine</text>
        <dbReference type="Rhea" id="RHEA:81215"/>
        <dbReference type="Rhea" id="RHEA-COMP:9565"/>
        <dbReference type="Rhea" id="RHEA-COMP:19654"/>
        <dbReference type="ChEBI" id="CHEBI:16389"/>
        <dbReference type="ChEBI" id="CHEBI:57856"/>
        <dbReference type="ChEBI" id="CHEBI:59789"/>
        <dbReference type="ChEBI" id="CHEBI:231825"/>
    </reaction>
</comment>
<keyword evidence="8" id="KW-1185">Reference proteome</keyword>
<dbReference type="GO" id="GO:0046872">
    <property type="term" value="F:metal ion binding"/>
    <property type="evidence" value="ECO:0007669"/>
    <property type="project" value="UniProtKB-KW"/>
</dbReference>
<comment type="catalytic activity">
    <reaction evidence="5">
        <text>a 3-demethylubiquinol + S-adenosyl-L-methionine = a ubiquinol + S-adenosyl-L-homocysteine + H(+)</text>
        <dbReference type="Rhea" id="RHEA:44380"/>
        <dbReference type="Rhea" id="RHEA-COMP:9566"/>
        <dbReference type="Rhea" id="RHEA-COMP:10914"/>
        <dbReference type="ChEBI" id="CHEBI:15378"/>
        <dbReference type="ChEBI" id="CHEBI:17976"/>
        <dbReference type="ChEBI" id="CHEBI:57856"/>
        <dbReference type="ChEBI" id="CHEBI:59789"/>
        <dbReference type="ChEBI" id="CHEBI:84422"/>
        <dbReference type="EC" id="2.1.1.64"/>
    </reaction>
</comment>
<gene>
    <name evidence="7" type="ORF">EB796_005369</name>
</gene>
<keyword evidence="3 5" id="KW-0831">Ubiquinone biosynthesis</keyword>
<comment type="pathway">
    <text evidence="5">Cofactor biosynthesis; ubiquinone biosynthesis.</text>
</comment>
<evidence type="ECO:0000256" key="1">
    <source>
        <dbReference type="ARBA" id="ARBA00022603"/>
    </source>
</evidence>
<evidence type="ECO:0000256" key="4">
    <source>
        <dbReference type="ARBA" id="ARBA00022691"/>
    </source>
</evidence>
<evidence type="ECO:0000259" key="6">
    <source>
        <dbReference type="Pfam" id="PF08241"/>
    </source>
</evidence>
<sequence length="285" mass="31415">MLKRALQKQSSALHSSSVLGGVRLQGCGLKQLGGLTRGHSTVDNEEVGRFNQLSNTWWEEKSSFAALHTMNKLRIPLIKQSLPLSSEDETTPLFGNKILDVGCGGGILSEPMARLGAQVTGLDASKDGIEAALQHRDSLNEDILNRNLDYQCDTIENFVIGREESFDAVVASEVVEHVASLDTFVGSCAQLLKPGGSLIVTTINRTQLSYWLTIVAAENMLSIVEKGTHDWNKYIQPQHLQHVCQQHGCRLTLLHGMSLNILTLTWSWTQNTLMNYAAVFSKSIR</sequence>
<dbReference type="EC" id="2.1.1.64" evidence="5"/>
<keyword evidence="2 5" id="KW-0808">Transferase</keyword>
<dbReference type="InterPro" id="IPR010233">
    <property type="entry name" value="UbiG_MeTrfase"/>
</dbReference>
<name>A0A7J7KFB6_BUGNE</name>
<dbReference type="InterPro" id="IPR013216">
    <property type="entry name" value="Methyltransf_11"/>
</dbReference>
<evidence type="ECO:0000256" key="3">
    <source>
        <dbReference type="ARBA" id="ARBA00022688"/>
    </source>
</evidence>
<feature type="binding site" evidence="5">
    <location>
        <position position="173"/>
    </location>
    <ligand>
        <name>Mg(2+)</name>
        <dbReference type="ChEBI" id="CHEBI:18420"/>
    </ligand>
</feature>